<reference evidence="6" key="2">
    <citation type="journal article" date="2024" name="Plant">
        <title>Genomic evolution and insights into agronomic trait innovations of Sesamum species.</title>
        <authorList>
            <person name="Miao H."/>
            <person name="Wang L."/>
            <person name="Qu L."/>
            <person name="Liu H."/>
            <person name="Sun Y."/>
            <person name="Le M."/>
            <person name="Wang Q."/>
            <person name="Wei S."/>
            <person name="Zheng Y."/>
            <person name="Lin W."/>
            <person name="Duan Y."/>
            <person name="Cao H."/>
            <person name="Xiong S."/>
            <person name="Wang X."/>
            <person name="Wei L."/>
            <person name="Li C."/>
            <person name="Ma Q."/>
            <person name="Ju M."/>
            <person name="Zhao R."/>
            <person name="Li G."/>
            <person name="Mu C."/>
            <person name="Tian Q."/>
            <person name="Mei H."/>
            <person name="Zhang T."/>
            <person name="Gao T."/>
            <person name="Zhang H."/>
        </authorList>
    </citation>
    <scope>NUCLEOTIDE SEQUENCE</scope>
    <source>
        <strain evidence="6">KEN1</strain>
    </source>
</reference>
<comment type="caution">
    <text evidence="6">The sequence shown here is derived from an EMBL/GenBank/DDBJ whole genome shotgun (WGS) entry which is preliminary data.</text>
</comment>
<evidence type="ECO:0000313" key="6">
    <source>
        <dbReference type="EMBL" id="KAL0433082.1"/>
    </source>
</evidence>
<accession>A0AAW2VYM1</accession>
<proteinExistence type="inferred from homology"/>
<name>A0AAW2VYM1_9LAMI</name>
<dbReference type="Pfam" id="PF05938">
    <property type="entry name" value="Self-incomp_S1"/>
    <property type="match status" value="1"/>
</dbReference>
<gene>
    <name evidence="6" type="ORF">Slati_2642500</name>
</gene>
<dbReference type="AlphaFoldDB" id="A0AAW2VYM1"/>
<dbReference type="InterPro" id="IPR010264">
    <property type="entry name" value="Self-incomp_S1"/>
</dbReference>
<organism evidence="6">
    <name type="scientific">Sesamum latifolium</name>
    <dbReference type="NCBI Taxonomy" id="2727402"/>
    <lineage>
        <taxon>Eukaryota</taxon>
        <taxon>Viridiplantae</taxon>
        <taxon>Streptophyta</taxon>
        <taxon>Embryophyta</taxon>
        <taxon>Tracheophyta</taxon>
        <taxon>Spermatophyta</taxon>
        <taxon>Magnoliopsida</taxon>
        <taxon>eudicotyledons</taxon>
        <taxon>Gunneridae</taxon>
        <taxon>Pentapetalae</taxon>
        <taxon>asterids</taxon>
        <taxon>lamiids</taxon>
        <taxon>Lamiales</taxon>
        <taxon>Pedaliaceae</taxon>
        <taxon>Sesamum</taxon>
    </lineage>
</organism>
<sequence length="116" mass="12295">MNFHPVITTSVLLLILLNAIFITTPFVSSVTLIDGKIVLVMSTKQTLSAHCKSNGQDVGTFTIVPGNDASFLSHILVKQRTVASCSMTLGNLHGDFVVFDWTEIKAGVLVGCACGG</sequence>
<evidence type="ECO:0000256" key="5">
    <source>
        <dbReference type="ARBA" id="ARBA00022729"/>
    </source>
</evidence>
<evidence type="ECO:0000256" key="1">
    <source>
        <dbReference type="ARBA" id="ARBA00004613"/>
    </source>
</evidence>
<keyword evidence="4" id="KW-0964">Secreted</keyword>
<dbReference type="GO" id="GO:0005576">
    <property type="term" value="C:extracellular region"/>
    <property type="evidence" value="ECO:0007669"/>
    <property type="project" value="UniProtKB-SubCell"/>
</dbReference>
<evidence type="ECO:0000256" key="4">
    <source>
        <dbReference type="ARBA" id="ARBA00022525"/>
    </source>
</evidence>
<protein>
    <recommendedName>
        <fullName evidence="7">S-protein homolog</fullName>
    </recommendedName>
</protein>
<comment type="subcellular location">
    <subcellularLocation>
        <location evidence="1">Secreted</location>
    </subcellularLocation>
</comment>
<reference evidence="6" key="1">
    <citation type="submission" date="2020-06" db="EMBL/GenBank/DDBJ databases">
        <authorList>
            <person name="Li T."/>
            <person name="Hu X."/>
            <person name="Zhang T."/>
            <person name="Song X."/>
            <person name="Zhang H."/>
            <person name="Dai N."/>
            <person name="Sheng W."/>
            <person name="Hou X."/>
            <person name="Wei L."/>
        </authorList>
    </citation>
    <scope>NUCLEOTIDE SEQUENCE</scope>
    <source>
        <strain evidence="6">KEN1</strain>
        <tissue evidence="6">Leaf</tissue>
    </source>
</reference>
<evidence type="ECO:0000256" key="3">
    <source>
        <dbReference type="ARBA" id="ARBA00022471"/>
    </source>
</evidence>
<comment type="similarity">
    <text evidence="2">Belongs to the plant self-incompatibility (S1) protein family.</text>
</comment>
<keyword evidence="5" id="KW-0732">Signal</keyword>
<evidence type="ECO:0000256" key="2">
    <source>
        <dbReference type="ARBA" id="ARBA00005581"/>
    </source>
</evidence>
<evidence type="ECO:0008006" key="7">
    <source>
        <dbReference type="Google" id="ProtNLM"/>
    </source>
</evidence>
<dbReference type="EMBL" id="JACGWN010000009">
    <property type="protein sequence ID" value="KAL0433082.1"/>
    <property type="molecule type" value="Genomic_DNA"/>
</dbReference>
<dbReference type="GO" id="GO:0060320">
    <property type="term" value="P:rejection of self pollen"/>
    <property type="evidence" value="ECO:0007669"/>
    <property type="project" value="UniProtKB-KW"/>
</dbReference>
<keyword evidence="3" id="KW-0713">Self-incompatibility</keyword>